<dbReference type="PROSITE" id="PS00399">
    <property type="entry name" value="SUCCINYL_COA_LIG_2"/>
    <property type="match status" value="1"/>
</dbReference>
<dbReference type="PROSITE" id="PS50166">
    <property type="entry name" value="IMPORTIN_B_NT"/>
    <property type="match status" value="1"/>
</dbReference>
<organism evidence="14 15">
    <name type="scientific">Dentipellis fragilis</name>
    <dbReference type="NCBI Taxonomy" id="205917"/>
    <lineage>
        <taxon>Eukaryota</taxon>
        <taxon>Fungi</taxon>
        <taxon>Dikarya</taxon>
        <taxon>Basidiomycota</taxon>
        <taxon>Agaricomycotina</taxon>
        <taxon>Agaricomycetes</taxon>
        <taxon>Russulales</taxon>
        <taxon>Hericiaceae</taxon>
        <taxon>Dentipellis</taxon>
    </lineage>
</organism>
<feature type="binding site" evidence="6">
    <location>
        <position position="1819"/>
    </location>
    <ligand>
        <name>substrate</name>
        <note>ligand shared with subunit beta</note>
    </ligand>
</feature>
<dbReference type="UniPathway" id="UPA00223">
    <property type="reaction ID" value="UER00999"/>
</dbReference>
<feature type="binding site" evidence="6">
    <location>
        <begin position="1755"/>
        <end position="1757"/>
    </location>
    <ligand>
        <name>CoA</name>
        <dbReference type="ChEBI" id="CHEBI:57287"/>
    </ligand>
</feature>
<protein>
    <recommendedName>
        <fullName evidence="6">Succinate--CoA ligase [ADP-forming] subunit alpha, mitochondrial</fullName>
        <ecNumber evidence="6">6.2.1.5</ecNumber>
    </recommendedName>
    <alternativeName>
        <fullName evidence="6">Succinyl-CoA synthetase subunit alpha</fullName>
        <shortName evidence="6">SCS-alpha</shortName>
    </alternativeName>
</protein>
<dbReference type="PROSITE" id="PS50297">
    <property type="entry name" value="ANK_REP_REGION"/>
    <property type="match status" value="1"/>
</dbReference>
<feature type="binding site" evidence="6">
    <location>
        <begin position="1676"/>
        <end position="1679"/>
    </location>
    <ligand>
        <name>CoA</name>
        <dbReference type="ChEBI" id="CHEBI:57287"/>
    </ligand>
</feature>
<dbReference type="PRINTS" id="PR01798">
    <property type="entry name" value="SCOASYNTHASE"/>
</dbReference>
<dbReference type="InterPro" id="IPR011989">
    <property type="entry name" value="ARM-like"/>
</dbReference>
<gene>
    <name evidence="14" type="ORF">EVG20_g3179</name>
</gene>
<evidence type="ECO:0000256" key="6">
    <source>
        <dbReference type="HAMAP-Rule" id="MF_03222"/>
    </source>
</evidence>
<feature type="domain" description="ACB" evidence="12">
    <location>
        <begin position="1927"/>
        <end position="2015"/>
    </location>
</feature>
<dbReference type="PANTHER" id="PTHR12363">
    <property type="entry name" value="TRANSPORTIN 3 AND IMPORTIN 13"/>
    <property type="match status" value="1"/>
</dbReference>
<evidence type="ECO:0000256" key="2">
    <source>
        <dbReference type="ARBA" id="ARBA00022532"/>
    </source>
</evidence>
<dbReference type="InterPro" id="IPR057941">
    <property type="entry name" value="TPR_TNPO3_IPO13_2nd"/>
</dbReference>
<dbReference type="Gene3D" id="1.25.10.10">
    <property type="entry name" value="Leucine-rich Repeat Variant"/>
    <property type="match status" value="1"/>
</dbReference>
<dbReference type="InterPro" id="IPR027417">
    <property type="entry name" value="P-loop_NTPase"/>
</dbReference>
<dbReference type="Pfam" id="PF24139">
    <property type="entry name" value="TPR_TNPO3_IPO13_4th"/>
    <property type="match status" value="1"/>
</dbReference>
<dbReference type="InterPro" id="IPR016024">
    <property type="entry name" value="ARM-type_fold"/>
</dbReference>
<comment type="pathway">
    <text evidence="1 6">Carbohydrate metabolism; tricarboxylic acid cycle; succinate from succinyl-CoA (ligase route): step 1/1.</text>
</comment>
<dbReference type="EC" id="6.2.1.5" evidence="6"/>
<dbReference type="CDD" id="cd01850">
    <property type="entry name" value="CDC_Septin"/>
    <property type="match status" value="1"/>
</dbReference>
<feature type="region of interest" description="Disordered" evidence="10">
    <location>
        <begin position="592"/>
        <end position="617"/>
    </location>
</feature>
<dbReference type="SUPFAM" id="SSF47027">
    <property type="entry name" value="Acyl-CoA binding protein"/>
    <property type="match status" value="1"/>
</dbReference>
<feature type="region of interest" description="Disordered" evidence="10">
    <location>
        <begin position="2013"/>
        <end position="2066"/>
    </location>
</feature>
<evidence type="ECO:0000256" key="8">
    <source>
        <dbReference type="RuleBase" id="RU000677"/>
    </source>
</evidence>
<dbReference type="Pfam" id="PF08389">
    <property type="entry name" value="Xpo1"/>
    <property type="match status" value="1"/>
</dbReference>
<feature type="domain" description="Septin-type G" evidence="13">
    <location>
        <begin position="247"/>
        <end position="520"/>
    </location>
</feature>
<dbReference type="SMART" id="SM00248">
    <property type="entry name" value="ANK"/>
    <property type="match status" value="1"/>
</dbReference>
<reference evidence="14 15" key="1">
    <citation type="submission" date="2019-02" db="EMBL/GenBank/DDBJ databases">
        <title>Genome sequencing of the rare red list fungi Dentipellis fragilis.</title>
        <authorList>
            <person name="Buettner E."/>
            <person name="Kellner H."/>
        </authorList>
    </citation>
    <scope>NUCLEOTIDE SEQUENCE [LARGE SCALE GENOMIC DNA]</scope>
    <source>
        <strain evidence="14 15">DSM 105465</strain>
    </source>
</reference>
<dbReference type="Gene3D" id="3.40.50.300">
    <property type="entry name" value="P-loop containing nucleotide triphosphate hydrolases"/>
    <property type="match status" value="1"/>
</dbReference>
<accession>A0A4Y9Z5R9</accession>
<dbReference type="GO" id="GO:0005938">
    <property type="term" value="C:cell cortex"/>
    <property type="evidence" value="ECO:0007669"/>
    <property type="project" value="UniProtKB-ARBA"/>
</dbReference>
<evidence type="ECO:0000256" key="5">
    <source>
        <dbReference type="ARBA" id="ARBA00061754"/>
    </source>
</evidence>
<dbReference type="FunFam" id="3.40.50.261:FF:000005">
    <property type="entry name" value="Succinate--CoA ligase [ADP-forming] subunit alpha, mitochondrial"/>
    <property type="match status" value="1"/>
</dbReference>
<evidence type="ECO:0000256" key="9">
    <source>
        <dbReference type="RuleBase" id="RU004560"/>
    </source>
</evidence>
<dbReference type="InterPro" id="IPR016491">
    <property type="entry name" value="Septin"/>
</dbReference>
<dbReference type="InterPro" id="IPR005811">
    <property type="entry name" value="SUCC_ACL_C"/>
</dbReference>
<dbReference type="STRING" id="205917.A0A4Y9Z5R9"/>
<dbReference type="HAMAP" id="MF_01988">
    <property type="entry name" value="Succ_CoA_alpha"/>
    <property type="match status" value="1"/>
</dbReference>
<sequence length="2153" mass="237817">MANSSSCYHESSDAHVALLSAYMARYPQAGNIQARPKPASHLSSRARKANQSKAQPPSDNIPVKSLGEGAFMKDVRFCKKADGTVIAVPKETGFGSTGRTIYEGKARQEWTEKEGGRAGRGPMRDTTRMDNHRPTPSHARNLVEQEKHWQAYSSENSRSCPSTIPAWFDAMATIGNVAITGPSFTDPSDHSERLGFCAIEMEEALDQEMMNAEEIFATFIEAVRKKLMGYVGFANLPNQVHRKSVRKGFQFTVMVVGESGLGKSTLVNTLFNTPLYPPKEQLPPNAERPQTVAIESISADIEENGVRLRLTVVDTPGFGDFVNNDDSWKPIVENIESRFDSYLEQENRVNRQKVVDNRVHACLYFIQPTGHSLKPLDIEFMRRLHTKVNLIPIIAKADTLTDEEVAEFKARILADIAYHNIHIFEAPRYENEDEETLAEAEEIASKIPFAVVGSNLVVDTPDGRQVRGRSYPWGVIEVDNEEHCDFVKLRQMLVRTYMEELREYTNDVLYENWRTEKLISMGVAQDSSVFKEVNPALRMQEERVLHEAKLAKMEAEMKMVFQQKVQEKEAKLKQSEEELYARHREMKEALDKQRADLEEKKRKIESGRPLTPEKGSTEMCNDGQVEYCIGFDFQPACSDLSLSLSSAMTEVQDLFSALEVFGRTTNKAELDKANEWLERFQHAPNSWAICNLILQSPDSPPAAKVFAAQTFRGKVTHDLNQVDPQNQLALRDTLIATLQLYQNGPRNIVVQLCLALSGLALQLSGWKNAVQDLIDSFGKNPATVPLLLQFLTVLPDELNTNTKIPVTDQEYRERAAELLTENASRVLDLLSMYVQASGEFPFLSSHLRLWLNAFVNLQGVTQDIQTQVFKCLRNWLIAGEISATDLAATPLFDYCFEALASEALFDTAVDVVCDLIHETQEIDDNMPVIERIVPKVIALRPLLTAAGEDAEKTKGYARIFAEAGETYRLLILQHTEIFFPIVEAISECSAYPDLDIVPITFPFWSRLASSIGKKASVSPLFFEAYKNLMSVVIRHLHFPSEATPMRGQELDDFRSFRHVMGDTLKDCCHVLGTEPCLMTAYDMISLALAQGNNATWQSIEAPLFAMRSMGAQIELNDEKAVPKILDLIPMLPLHPRVRYAALLIISRYTEWINLHPNYIQSSLQYVSAGFEDSDLEVVGAAGHTFKYLCQDCKQHLISFLPQLHAFVATVASKLLQADKVVIYEAIAHVISAMPMEQAAQSLRTFALEILAPVHDLASKPTVAAKADLQRACDGLANLETMLHVVGTFGEDLPEACQNTAQEAWAIFDIFLAKYGTDFHSAEHVTRVVRHGLTLFGSAALPVASSVIARMTSGFESTGYGNYVWIAGKTVSRFGNEEDPQLRAAFKEMYERTTNKMVALIQEKTPSAVPDVLEDYVQMLLALVEYGPDIFFESSAFPLAFRVAMSALTLVQTDPIFASLDLIRVILCHDCLSPNERNPPPKFPIYASSIRQTIDKEGFDLVGLLMSGLVGDFPEESPSAIITIFRVLSELWSQQVLTWMGPILMRLPTSSAPDMAKAQFLSDLAESVNAKQYDKVKYAIITLHRASRKTRDRRRVEPFDSNTPAGLRILHLQEQSRVTLFLYYPPPHKMLGRVGHSLAHSAGRRAFSQSATRRSYEDTIRNLLINKDTKVLCQGLTGKTGTFHVKEALAYGTKMVGGVSPKKAGQIHLGLPVFGTVKEAVRETQPDATVLYVPPPFAADAIIEAIENEIGLIVCITEGIPQADEIKVISALKGQSKSRLVGPNCPGIINPLGCKLGIQPGHIHKPGRIGIVSRSGTLTYEAVAQTTDVGLGQSLCVGIGGDPFPGTQHVDVIKVFLEDENTDGIVIIGEIGGSMEEEAADYLTRYNLTRSKPKPVVGFIAGRTAPPGRRMGHAGAIIAGGKGAALDKVAALEKAGAIVTDSPAKIGTEMLNLYGLFKLVTVSPSPNTSRPSIFDMTGRAKWDAWAQASKDYDGRTEDAEKRYLDIARSLGWNEDTPAHDASATTTSSHSAEAESSGDEGSGRGSGGGMGVSVSRFAPPGSGEHTDNSELHSLVLKDTHTDLHAFLQANPECEIDARDSFGYTPLHLASDRGHVAAVEMLVKKGADKTLKDPDDFTALELASLAGHEKIIPLLQ</sequence>
<dbReference type="PANTHER" id="PTHR12363:SF53">
    <property type="entry name" value="MRNA TRANSPORT REGULATOR MTR10"/>
    <property type="match status" value="1"/>
</dbReference>
<comment type="subcellular location">
    <subcellularLocation>
        <location evidence="6">Mitochondrion</location>
    </subcellularLocation>
</comment>
<dbReference type="SMART" id="SM00881">
    <property type="entry name" value="CoA_binding"/>
    <property type="match status" value="1"/>
</dbReference>
<dbReference type="EMBL" id="SEOQ01000138">
    <property type="protein sequence ID" value="TFY69387.1"/>
    <property type="molecule type" value="Genomic_DNA"/>
</dbReference>
<dbReference type="PROSITE" id="PS51228">
    <property type="entry name" value="ACB_2"/>
    <property type="match status" value="1"/>
</dbReference>
<dbReference type="InterPro" id="IPR000582">
    <property type="entry name" value="Acyl-CoA-binding_protein"/>
</dbReference>
<dbReference type="Pfam" id="PF02629">
    <property type="entry name" value="CoA_binding"/>
    <property type="match status" value="1"/>
</dbReference>
<dbReference type="InterPro" id="IPR013598">
    <property type="entry name" value="Exportin-1/Importin-b-like"/>
</dbReference>
<keyword evidence="4 6" id="KW-0547">Nucleotide-binding</keyword>
<dbReference type="FunFam" id="3.40.50.300:FF:000196">
    <property type="entry name" value="Cell division control 3"/>
    <property type="match status" value="1"/>
</dbReference>
<dbReference type="InterPro" id="IPR058537">
    <property type="entry name" value="TPR_TNPO3_IPO13_4th"/>
</dbReference>
<feature type="compositionally biased region" description="Basic and acidic residues" evidence="10">
    <location>
        <begin position="111"/>
        <end position="133"/>
    </location>
</feature>
<feature type="compositionally biased region" description="Basic and acidic residues" evidence="10">
    <location>
        <begin position="592"/>
        <end position="606"/>
    </location>
</feature>
<dbReference type="GO" id="GO:0006099">
    <property type="term" value="P:tricarboxylic acid cycle"/>
    <property type="evidence" value="ECO:0007669"/>
    <property type="project" value="UniProtKB-UniRule"/>
</dbReference>
<keyword evidence="3 6" id="KW-0436">Ligase</keyword>
<dbReference type="InterPro" id="IPR057942">
    <property type="entry name" value="TPR_TNPO3_IPO13_3rd"/>
</dbReference>
<evidence type="ECO:0000256" key="10">
    <source>
        <dbReference type="SAM" id="MobiDB-lite"/>
    </source>
</evidence>
<dbReference type="InterPro" id="IPR035984">
    <property type="entry name" value="Acyl-CoA-binding_sf"/>
</dbReference>
<comment type="similarity">
    <text evidence="9">Belongs to the TRAFAC class TrmE-Era-EngA-EngB-Septin-like GTPase superfamily. Septin GTPase family.</text>
</comment>
<dbReference type="SUPFAM" id="SSF48371">
    <property type="entry name" value="ARM repeat"/>
    <property type="match status" value="1"/>
</dbReference>
<comment type="similarity">
    <text evidence="6 8">Belongs to the succinate/malate CoA ligase alpha subunit family.</text>
</comment>
<evidence type="ECO:0000313" key="14">
    <source>
        <dbReference type="EMBL" id="TFY69387.1"/>
    </source>
</evidence>
<dbReference type="GO" id="GO:0004775">
    <property type="term" value="F:succinate-CoA ligase (ADP-forming) activity"/>
    <property type="evidence" value="ECO:0007669"/>
    <property type="project" value="UniProtKB-UniRule"/>
</dbReference>
<dbReference type="OrthoDB" id="435593at2759"/>
<dbReference type="GO" id="GO:0005739">
    <property type="term" value="C:mitochondrion"/>
    <property type="evidence" value="ECO:0007669"/>
    <property type="project" value="UniProtKB-SubCell"/>
</dbReference>
<dbReference type="PROSITE" id="PS50088">
    <property type="entry name" value="ANK_REPEAT"/>
    <property type="match status" value="1"/>
</dbReference>
<dbReference type="InterPro" id="IPR036770">
    <property type="entry name" value="Ankyrin_rpt-contain_sf"/>
</dbReference>
<dbReference type="Pfam" id="PF24140">
    <property type="entry name" value="TPR_TNPO3_IPO13_3rd"/>
    <property type="match status" value="1"/>
</dbReference>
<dbReference type="InterPro" id="IPR017440">
    <property type="entry name" value="Cit_synth/succinyl-CoA_lig_AS"/>
</dbReference>
<dbReference type="Gene3D" id="3.40.50.720">
    <property type="entry name" value="NAD(P)-binding Rossmann-like Domain"/>
    <property type="match status" value="1"/>
</dbReference>
<feature type="active site" description="Tele-phosphohistidine intermediate" evidence="6">
    <location>
        <position position="1912"/>
    </location>
</feature>
<dbReference type="GO" id="GO:0000062">
    <property type="term" value="F:fatty-acyl-CoA binding"/>
    <property type="evidence" value="ECO:0007669"/>
    <property type="project" value="InterPro"/>
</dbReference>
<feature type="repeat" description="ANK" evidence="7">
    <location>
        <begin position="2099"/>
        <end position="2131"/>
    </location>
</feature>
<keyword evidence="2 6" id="KW-0816">Tricarboxylic acid cycle</keyword>
<dbReference type="InterPro" id="IPR001494">
    <property type="entry name" value="Importin-beta_N"/>
</dbReference>
<dbReference type="SMART" id="SM00913">
    <property type="entry name" value="IBN_N"/>
    <property type="match status" value="1"/>
</dbReference>
<dbReference type="InterPro" id="IPR051345">
    <property type="entry name" value="Importin_beta-like_NTR"/>
</dbReference>
<feature type="compositionally biased region" description="Low complexity" evidence="10">
    <location>
        <begin position="2018"/>
        <end position="2033"/>
    </location>
</feature>
<keyword evidence="7" id="KW-0040">ANK repeat</keyword>
<evidence type="ECO:0000256" key="4">
    <source>
        <dbReference type="ARBA" id="ARBA00022741"/>
    </source>
</evidence>
<evidence type="ECO:0000256" key="1">
    <source>
        <dbReference type="ARBA" id="ARBA00005064"/>
    </source>
</evidence>
<dbReference type="Pfam" id="PF00549">
    <property type="entry name" value="Ligase_CoA"/>
    <property type="match status" value="1"/>
</dbReference>
<proteinExistence type="inferred from homology"/>
<dbReference type="GO" id="GO:0005525">
    <property type="term" value="F:GTP binding"/>
    <property type="evidence" value="ECO:0007669"/>
    <property type="project" value="UniProtKB-KW"/>
</dbReference>
<dbReference type="FunFam" id="3.40.50.720:FF:000002">
    <property type="entry name" value="Succinate--CoA ligase [ADP-forming] subunit alpha"/>
    <property type="match status" value="1"/>
</dbReference>
<evidence type="ECO:0000256" key="3">
    <source>
        <dbReference type="ARBA" id="ARBA00022598"/>
    </source>
</evidence>
<dbReference type="InterPro" id="IPR016102">
    <property type="entry name" value="Succinyl-CoA_synth-like"/>
</dbReference>
<dbReference type="Gene3D" id="3.40.50.261">
    <property type="entry name" value="Succinyl-CoA synthetase domains"/>
    <property type="match status" value="1"/>
</dbReference>
<dbReference type="InterPro" id="IPR005810">
    <property type="entry name" value="CoA_lig_alpha"/>
</dbReference>
<dbReference type="Proteomes" id="UP000298327">
    <property type="component" value="Unassembled WGS sequence"/>
</dbReference>
<dbReference type="Pfam" id="PF00735">
    <property type="entry name" value="Septin"/>
    <property type="match status" value="1"/>
</dbReference>
<dbReference type="NCBIfam" id="NF004230">
    <property type="entry name" value="PRK05678.1"/>
    <property type="match status" value="1"/>
</dbReference>
<dbReference type="PROSITE" id="PS51719">
    <property type="entry name" value="G_SEPTIN"/>
    <property type="match status" value="1"/>
</dbReference>
<dbReference type="InterPro" id="IPR002110">
    <property type="entry name" value="Ankyrin_rpt"/>
</dbReference>
<dbReference type="Gene3D" id="1.25.40.20">
    <property type="entry name" value="Ankyrin repeat-containing domain"/>
    <property type="match status" value="1"/>
</dbReference>
<comment type="caution">
    <text evidence="14">The sequence shown here is derived from an EMBL/GenBank/DDBJ whole genome shotgun (WGS) entry which is preliminary data.</text>
</comment>
<dbReference type="SUPFAM" id="SSF48403">
    <property type="entry name" value="Ankyrin repeat"/>
    <property type="match status" value="1"/>
</dbReference>
<dbReference type="GO" id="GO:0031267">
    <property type="term" value="F:small GTPase binding"/>
    <property type="evidence" value="ECO:0007669"/>
    <property type="project" value="InterPro"/>
</dbReference>
<dbReference type="InterPro" id="IPR033847">
    <property type="entry name" value="Citrt_syn/SCS-alpha_CS"/>
</dbReference>
<comment type="function">
    <text evidence="6">Succinyl-CoA synthetase functions in the citric acid cycle (TCA), coupling the hydrolysis of succinyl-CoA to the synthesis of ATP and thus represents the only step of substrate-level phosphorylation in the TCA. The alpha subunit of the enzyme binds the substrates coenzyme A and phosphate, while succinate binding and nucleotide specificity is provided by the beta subunit.</text>
</comment>
<evidence type="ECO:0000259" key="12">
    <source>
        <dbReference type="PROSITE" id="PS51228"/>
    </source>
</evidence>
<dbReference type="PROSITE" id="PS01216">
    <property type="entry name" value="SUCCINYL_COA_LIG_1"/>
    <property type="match status" value="1"/>
</dbReference>
<keyword evidence="6" id="KW-0496">Mitochondrion</keyword>
<dbReference type="SUPFAM" id="SSF52210">
    <property type="entry name" value="Succinyl-CoA synthetase domains"/>
    <property type="match status" value="1"/>
</dbReference>
<evidence type="ECO:0000259" key="13">
    <source>
        <dbReference type="PROSITE" id="PS51719"/>
    </source>
</evidence>
<keyword evidence="15" id="KW-1185">Reference proteome</keyword>
<name>A0A4Y9Z5R9_9AGAM</name>
<dbReference type="InterPro" id="IPR003781">
    <property type="entry name" value="CoA-bd"/>
</dbReference>
<dbReference type="SUPFAM" id="SSF52540">
    <property type="entry name" value="P-loop containing nucleoside triphosphate hydrolases"/>
    <property type="match status" value="1"/>
</dbReference>
<feature type="domain" description="Importin N-terminal" evidence="11">
    <location>
        <begin position="673"/>
        <end position="738"/>
    </location>
</feature>
<dbReference type="Pfam" id="PF03810">
    <property type="entry name" value="IBN_N"/>
    <property type="match status" value="1"/>
</dbReference>
<evidence type="ECO:0000259" key="11">
    <source>
        <dbReference type="PROSITE" id="PS50166"/>
    </source>
</evidence>
<dbReference type="Pfam" id="PF00887">
    <property type="entry name" value="ACBP"/>
    <property type="match status" value="1"/>
</dbReference>
<dbReference type="GO" id="GO:0006606">
    <property type="term" value="P:protein import into nucleus"/>
    <property type="evidence" value="ECO:0007669"/>
    <property type="project" value="UniProtKB-ARBA"/>
</dbReference>
<comment type="subunit">
    <text evidence="5">Heterodimer of an alpha and a beta subunit. Different beta subunits determine nucleotide specificity. Together with the ATP-specific beta subunit SUCLA2, forms an ADP-forming succinyl-CoA synthetase (A-SCS). Together with the GTP-specific beta subunit SUCLG2 forms a GDP-forming succinyl-CoA synthetase (G-SCS).</text>
</comment>
<dbReference type="InterPro" id="IPR030379">
    <property type="entry name" value="G_SEPTIN_dom"/>
</dbReference>
<comment type="catalytic activity">
    <reaction evidence="6">
        <text>succinate + ATP + CoA = succinyl-CoA + ADP + phosphate</text>
        <dbReference type="Rhea" id="RHEA:17661"/>
        <dbReference type="ChEBI" id="CHEBI:30031"/>
        <dbReference type="ChEBI" id="CHEBI:30616"/>
        <dbReference type="ChEBI" id="CHEBI:43474"/>
        <dbReference type="ChEBI" id="CHEBI:57287"/>
        <dbReference type="ChEBI" id="CHEBI:57292"/>
        <dbReference type="ChEBI" id="CHEBI:456216"/>
        <dbReference type="EC" id="6.2.1.5"/>
    </reaction>
</comment>
<feature type="region of interest" description="Disordered" evidence="10">
    <location>
        <begin position="111"/>
        <end position="137"/>
    </location>
</feature>
<dbReference type="Pfam" id="PF12796">
    <property type="entry name" value="Ank_2"/>
    <property type="match status" value="1"/>
</dbReference>
<dbReference type="SUPFAM" id="SSF51735">
    <property type="entry name" value="NAD(P)-binding Rossmann-fold domains"/>
    <property type="match status" value="1"/>
</dbReference>
<keyword evidence="9" id="KW-0342">GTP-binding</keyword>
<evidence type="ECO:0000256" key="7">
    <source>
        <dbReference type="PROSITE-ProRule" id="PRU00023"/>
    </source>
</evidence>
<dbReference type="Pfam" id="PF24138">
    <property type="entry name" value="TPR_TNPO3_IPO13_2nd"/>
    <property type="match status" value="1"/>
</dbReference>
<feature type="binding site" evidence="6">
    <location>
        <position position="1702"/>
    </location>
    <ligand>
        <name>CoA</name>
        <dbReference type="ChEBI" id="CHEBI:57287"/>
    </ligand>
</feature>
<dbReference type="InterPro" id="IPR036291">
    <property type="entry name" value="NAD(P)-bd_dom_sf"/>
</dbReference>
<dbReference type="GO" id="GO:0032156">
    <property type="term" value="C:septin cytoskeleton"/>
    <property type="evidence" value="ECO:0007669"/>
    <property type="project" value="UniProtKB-ARBA"/>
</dbReference>
<evidence type="ECO:0000313" key="15">
    <source>
        <dbReference type="Proteomes" id="UP000298327"/>
    </source>
</evidence>
<dbReference type="NCBIfam" id="TIGR01019">
    <property type="entry name" value="sucCoAalpha"/>
    <property type="match status" value="1"/>
</dbReference>
<feature type="region of interest" description="Disordered" evidence="10">
    <location>
        <begin position="33"/>
        <end position="65"/>
    </location>
</feature>